<feature type="region of interest" description="Disordered" evidence="2">
    <location>
        <begin position="583"/>
        <end position="616"/>
    </location>
</feature>
<evidence type="ECO:0000313" key="3">
    <source>
        <dbReference type="EMBL" id="KAE9013487.1"/>
    </source>
</evidence>
<dbReference type="AlphaFoldDB" id="A0A6A3L6C1"/>
<evidence type="ECO:0000313" key="4">
    <source>
        <dbReference type="Proteomes" id="UP000429607"/>
    </source>
</evidence>
<feature type="compositionally biased region" description="Polar residues" evidence="2">
    <location>
        <begin position="594"/>
        <end position="616"/>
    </location>
</feature>
<gene>
    <name evidence="3" type="ORF">PR001_g15395</name>
</gene>
<evidence type="ECO:0000256" key="1">
    <source>
        <dbReference type="SAM" id="Coils"/>
    </source>
</evidence>
<protein>
    <recommendedName>
        <fullName evidence="5">Retrotransposon gag domain-containing protein</fullName>
    </recommendedName>
</protein>
<evidence type="ECO:0008006" key="5">
    <source>
        <dbReference type="Google" id="ProtNLM"/>
    </source>
</evidence>
<name>A0A6A3L6C1_9STRA</name>
<dbReference type="Proteomes" id="UP000429607">
    <property type="component" value="Unassembled WGS sequence"/>
</dbReference>
<dbReference type="EMBL" id="QXFV01001157">
    <property type="protein sequence ID" value="KAE9013487.1"/>
    <property type="molecule type" value="Genomic_DNA"/>
</dbReference>
<feature type="coiled-coil region" evidence="1">
    <location>
        <begin position="117"/>
        <end position="200"/>
    </location>
</feature>
<evidence type="ECO:0000256" key="2">
    <source>
        <dbReference type="SAM" id="MobiDB-lite"/>
    </source>
</evidence>
<comment type="caution">
    <text evidence="3">The sequence shown here is derived from an EMBL/GenBank/DDBJ whole genome shotgun (WGS) entry which is preliminary data.</text>
</comment>
<proteinExistence type="predicted"/>
<organism evidence="3 4">
    <name type="scientific">Phytophthora rubi</name>
    <dbReference type="NCBI Taxonomy" id="129364"/>
    <lineage>
        <taxon>Eukaryota</taxon>
        <taxon>Sar</taxon>
        <taxon>Stramenopiles</taxon>
        <taxon>Oomycota</taxon>
        <taxon>Peronosporomycetes</taxon>
        <taxon>Peronosporales</taxon>
        <taxon>Peronosporaceae</taxon>
        <taxon>Phytophthora</taxon>
    </lineage>
</organism>
<feature type="region of interest" description="Disordered" evidence="2">
    <location>
        <begin position="526"/>
        <end position="556"/>
    </location>
</feature>
<sequence>MQGVFPTPSSYRPVQTTPVVGNSSVLTSSVPQSTLRAAIQSQQETAQSHATAIAQIEARQVQKVRELEDRLRQVIATSDAEKERYMTEQTKLESLVSHMDDLRQRTESGQQEQLKALEKLAQQRVAEETDMRKADEAKAQYLLQVQRQLQESEAQARQAELRKTHEVDAARIRAEYEAELKQLQDKCEREQAESAQAVKEQEEKIRRFQVAQDQLHHLAHACSQPVTSPVPVETPKLIPRVRDASDPLAAQVAQLVQIVQQLQNNQTHVASAETVHRTDKSQKIAQDGRTPVKPRSTIPTKTDGRKKRTVKSGGKGDDGYDSDSSSSSDSSQDELEGQFSTASQPKQVDIGTGTRVVVQAMIPHDALEKFDERAALEDRVNWWERFMYYATMAPWDETTRIVQLRMRLTGALKDWCAQLPDTTRSDWKRFSHVFKKEWCRSVGSRAERYYNAEIREAETPRMFLYRLNRAAKRASIAYEKPSADREAHIRRFIKALGNSRLRTTLQGQRFDTLSELEETLKRIEALQQDKNRDNPDHQQKRRSTQNLQFGRFKPPQHRAEARAFVADGVSSSPSRGRYVHFEDEQNSDKEYESKSPQAQSEGSGITNNSPTITGSTEVIADPSRLDAMTEEGIFRVAEQLAWKPRPGTQPYGGASQNQAKCEQCGSPRHATEKCWSGLICGRCHEEGHPTQFCRRQACSKCGEFHRRGLCDMWSALKAVQDLIRAGGSIDGLDPEVVQTLMDNPDPGTPLNH</sequence>
<feature type="region of interest" description="Disordered" evidence="2">
    <location>
        <begin position="269"/>
        <end position="347"/>
    </location>
</feature>
<keyword evidence="1" id="KW-0175">Coiled coil</keyword>
<reference evidence="3 4" key="1">
    <citation type="submission" date="2018-09" db="EMBL/GenBank/DDBJ databases">
        <title>Genomic investigation of the strawberry pathogen Phytophthora fragariae indicates pathogenicity is determined by transcriptional variation in three key races.</title>
        <authorList>
            <person name="Adams T.M."/>
            <person name="Armitage A.D."/>
            <person name="Sobczyk M.K."/>
            <person name="Bates H.J."/>
            <person name="Dunwell J.M."/>
            <person name="Nellist C.F."/>
            <person name="Harrison R.J."/>
        </authorList>
    </citation>
    <scope>NUCLEOTIDE SEQUENCE [LARGE SCALE GENOMIC DNA]</scope>
    <source>
        <strain evidence="3 4">SCRP249</strain>
    </source>
</reference>
<feature type="compositionally biased region" description="Basic and acidic residues" evidence="2">
    <location>
        <begin position="583"/>
        <end position="593"/>
    </location>
</feature>
<feature type="compositionally biased region" description="Basic and acidic residues" evidence="2">
    <location>
        <begin position="526"/>
        <end position="538"/>
    </location>
</feature>
<accession>A0A6A3L6C1</accession>